<dbReference type="Gene3D" id="3.90.1200.10">
    <property type="match status" value="1"/>
</dbReference>
<dbReference type="EMBL" id="JAPNTZ010000015">
    <property type="protein sequence ID" value="MCY1143518.1"/>
    <property type="molecule type" value="Genomic_DNA"/>
</dbReference>
<name>A0ABT4BD28_9ACTN</name>
<dbReference type="SUPFAM" id="SSF56112">
    <property type="entry name" value="Protein kinase-like (PK-like)"/>
    <property type="match status" value="1"/>
</dbReference>
<evidence type="ECO:0000313" key="2">
    <source>
        <dbReference type="EMBL" id="MCY1143518.1"/>
    </source>
</evidence>
<comment type="caution">
    <text evidence="2">The sequence shown here is derived from an EMBL/GenBank/DDBJ whole genome shotgun (WGS) entry which is preliminary data.</text>
</comment>
<dbReference type="InterPro" id="IPR011009">
    <property type="entry name" value="Kinase-like_dom_sf"/>
</dbReference>
<dbReference type="InterPro" id="IPR002575">
    <property type="entry name" value="Aminoglycoside_PTrfase"/>
</dbReference>
<reference evidence="2" key="1">
    <citation type="submission" date="2022-11" db="EMBL/GenBank/DDBJ databases">
        <authorList>
            <person name="Somphong A."/>
            <person name="Phongsopitanun W."/>
        </authorList>
    </citation>
    <scope>NUCLEOTIDE SEQUENCE</scope>
    <source>
        <strain evidence="2">Pm04-4</strain>
    </source>
</reference>
<feature type="domain" description="Aminoglycoside phosphotransferase" evidence="1">
    <location>
        <begin position="110"/>
        <end position="173"/>
    </location>
</feature>
<evidence type="ECO:0000313" key="3">
    <source>
        <dbReference type="Proteomes" id="UP001151002"/>
    </source>
</evidence>
<accession>A0ABT4BD28</accession>
<dbReference type="Pfam" id="PF01636">
    <property type="entry name" value="APH"/>
    <property type="match status" value="1"/>
</dbReference>
<protein>
    <submittedName>
        <fullName evidence="2">Aminoglycoside phosphotransferase family protein</fullName>
    </submittedName>
</protein>
<keyword evidence="3" id="KW-1185">Reference proteome</keyword>
<dbReference type="RefSeq" id="WP_267568036.1">
    <property type="nucleotide sequence ID" value="NZ_JAPNTZ010000015.1"/>
</dbReference>
<gene>
    <name evidence="2" type="ORF">OWR29_36430</name>
</gene>
<dbReference type="Proteomes" id="UP001151002">
    <property type="component" value="Unassembled WGS sequence"/>
</dbReference>
<proteinExistence type="predicted"/>
<evidence type="ECO:0000259" key="1">
    <source>
        <dbReference type="Pfam" id="PF01636"/>
    </source>
</evidence>
<organism evidence="2 3">
    <name type="scientific">Paractinoplanes pyxinae</name>
    <dbReference type="NCBI Taxonomy" id="2997416"/>
    <lineage>
        <taxon>Bacteria</taxon>
        <taxon>Bacillati</taxon>
        <taxon>Actinomycetota</taxon>
        <taxon>Actinomycetes</taxon>
        <taxon>Micromonosporales</taxon>
        <taxon>Micromonosporaceae</taxon>
        <taxon>Paractinoplanes</taxon>
    </lineage>
</organism>
<sequence length="257" mass="27625">MEILSGGINEVVRVGDVVRRPAGVWSRNVHALLRHLEEAGFDGVPRVVAEAADGFEYLSFLAGDVSNYPATPAAASLEALTSAAGLLRAYHDATASFAARAPLDGWQVPAREPVEVICHGDFAPHNCVLTGNRVTGLIDFDFAHPGPRLWDVAYAVYRWVPLTAPANADGFGATSDQAARLRLFCDTYGLEATGRAELIDAVAARLHALVDLMRAEAAAGNQAFASHLADGHHRLYLSDADYVLARRSIFEDHLLRG</sequence>